<organism evidence="1 2">
    <name type="scientific">Plakobranchus ocellatus</name>
    <dbReference type="NCBI Taxonomy" id="259542"/>
    <lineage>
        <taxon>Eukaryota</taxon>
        <taxon>Metazoa</taxon>
        <taxon>Spiralia</taxon>
        <taxon>Lophotrochozoa</taxon>
        <taxon>Mollusca</taxon>
        <taxon>Gastropoda</taxon>
        <taxon>Heterobranchia</taxon>
        <taxon>Euthyneura</taxon>
        <taxon>Panpulmonata</taxon>
        <taxon>Sacoglossa</taxon>
        <taxon>Placobranchoidea</taxon>
        <taxon>Plakobranchidae</taxon>
        <taxon>Plakobranchus</taxon>
    </lineage>
</organism>
<protein>
    <submittedName>
        <fullName evidence="1">Uncharacterized protein</fullName>
    </submittedName>
</protein>
<gene>
    <name evidence="1" type="ORF">PoB_007381000</name>
</gene>
<name>A0AAV4DT29_9GAST</name>
<accession>A0AAV4DT29</accession>
<dbReference type="AlphaFoldDB" id="A0AAV4DT29"/>
<proteinExistence type="predicted"/>
<dbReference type="EMBL" id="BLXT01008292">
    <property type="protein sequence ID" value="GFO47305.1"/>
    <property type="molecule type" value="Genomic_DNA"/>
</dbReference>
<evidence type="ECO:0000313" key="1">
    <source>
        <dbReference type="EMBL" id="GFO47305.1"/>
    </source>
</evidence>
<keyword evidence="2" id="KW-1185">Reference proteome</keyword>
<dbReference type="Proteomes" id="UP000735302">
    <property type="component" value="Unassembled WGS sequence"/>
</dbReference>
<sequence>MRVGRTLIVRKVMRKWVRVNISQSSICQAIAGQDESDAEDADSDTSGEEKAMLRNSTLHQMCGHRKMNTVEIYTFAHWQNLKAEYCQNSKERDPIY</sequence>
<evidence type="ECO:0000313" key="2">
    <source>
        <dbReference type="Proteomes" id="UP000735302"/>
    </source>
</evidence>
<comment type="caution">
    <text evidence="1">The sequence shown here is derived from an EMBL/GenBank/DDBJ whole genome shotgun (WGS) entry which is preliminary data.</text>
</comment>
<reference evidence="1 2" key="1">
    <citation type="journal article" date="2021" name="Elife">
        <title>Chloroplast acquisition without the gene transfer in kleptoplastic sea slugs, Plakobranchus ocellatus.</title>
        <authorList>
            <person name="Maeda T."/>
            <person name="Takahashi S."/>
            <person name="Yoshida T."/>
            <person name="Shimamura S."/>
            <person name="Takaki Y."/>
            <person name="Nagai Y."/>
            <person name="Toyoda A."/>
            <person name="Suzuki Y."/>
            <person name="Arimoto A."/>
            <person name="Ishii H."/>
            <person name="Satoh N."/>
            <person name="Nishiyama T."/>
            <person name="Hasebe M."/>
            <person name="Maruyama T."/>
            <person name="Minagawa J."/>
            <person name="Obokata J."/>
            <person name="Shigenobu S."/>
        </authorList>
    </citation>
    <scope>NUCLEOTIDE SEQUENCE [LARGE SCALE GENOMIC DNA]</scope>
</reference>